<dbReference type="EMBL" id="BAAAMR010000010">
    <property type="protein sequence ID" value="GAA2127213.1"/>
    <property type="molecule type" value="Genomic_DNA"/>
</dbReference>
<feature type="compositionally biased region" description="Basic and acidic residues" evidence="1">
    <location>
        <begin position="394"/>
        <end position="404"/>
    </location>
</feature>
<reference evidence="3 4" key="1">
    <citation type="journal article" date="2019" name="Int. J. Syst. Evol. Microbiol.">
        <title>The Global Catalogue of Microorganisms (GCM) 10K type strain sequencing project: providing services to taxonomists for standard genome sequencing and annotation.</title>
        <authorList>
            <consortium name="The Broad Institute Genomics Platform"/>
            <consortium name="The Broad Institute Genome Sequencing Center for Infectious Disease"/>
            <person name="Wu L."/>
            <person name="Ma J."/>
        </authorList>
    </citation>
    <scope>NUCLEOTIDE SEQUENCE [LARGE SCALE GENOMIC DNA]</scope>
    <source>
        <strain evidence="3 4">JCM 13850</strain>
    </source>
</reference>
<feature type="region of interest" description="Disordered" evidence="1">
    <location>
        <begin position="383"/>
        <end position="404"/>
    </location>
</feature>
<feature type="compositionally biased region" description="Low complexity" evidence="1">
    <location>
        <begin position="580"/>
        <end position="589"/>
    </location>
</feature>
<evidence type="ECO:0000259" key="2">
    <source>
        <dbReference type="Pfam" id="PF03432"/>
    </source>
</evidence>
<dbReference type="Pfam" id="PF03432">
    <property type="entry name" value="Relaxase"/>
    <property type="match status" value="1"/>
</dbReference>
<gene>
    <name evidence="3" type="ORF">GCM10009727_16830</name>
</gene>
<feature type="compositionally biased region" description="Low complexity" evidence="1">
    <location>
        <begin position="535"/>
        <end position="568"/>
    </location>
</feature>
<evidence type="ECO:0000313" key="3">
    <source>
        <dbReference type="EMBL" id="GAA2127213.1"/>
    </source>
</evidence>
<organism evidence="3 4">
    <name type="scientific">Actinomadura napierensis</name>
    <dbReference type="NCBI Taxonomy" id="267854"/>
    <lineage>
        <taxon>Bacteria</taxon>
        <taxon>Bacillati</taxon>
        <taxon>Actinomycetota</taxon>
        <taxon>Actinomycetes</taxon>
        <taxon>Streptosporangiales</taxon>
        <taxon>Thermomonosporaceae</taxon>
        <taxon>Actinomadura</taxon>
    </lineage>
</organism>
<name>A0ABN2YHA8_9ACTN</name>
<sequence length="606" mass="66036">MIGKIRRGVRVQGLLRYLYGPGTDAQHHDPHIVAGFDVPADLEPAVDPDGRRDFRRLDSLLTQPPAVLGERNYRKPVWHCAVRAAPEDPILTDAQWAQVANEIMERTGLARDGDIDAVRWIAVRHADDHVHIVATLARPDGVRPEVWNDGYRVRDACRAIEQRLGLRSTAPADRTAARRPTRGEIEKAVRRGRPVPSRTLLHRKVQTAAAGARTETEFFDRLRADGVLVRQRFSQTTADEVTGYAVALADDANSGGEPIWFGGSKLAADLTLPKLRSRWTAADGSVRGPSAVRPLDQHHLSARTRRAVLRTTVRRAADQARTTTEFFHRLHDGGLLVKPCYSQTVLGQITGYAVAFPTDNGTEPTWSPGSRLADDLSLSKLQQHWASPAQHHAPTTDHDDLTPEERQGFYDDAARAASYATAQIRRHLATNPHAAQDACWAASDALHTAAQATGNRHLHRAAATYDRAARAPYGRIPRPTPAGNALRTTARLLALTGSIKNRTTISTMLLVANLITLLDTIAELRRLQHRAAQADAARKAATQTQQARSAAGDPAAQPGGPAAMASQARLAMSGFPTPWAPLHPAASSRPAPPTPSRQRAPGQGRR</sequence>
<protein>
    <recommendedName>
        <fullName evidence="2">MobA/VirD2-like nuclease domain-containing protein</fullName>
    </recommendedName>
</protein>
<evidence type="ECO:0000256" key="1">
    <source>
        <dbReference type="SAM" id="MobiDB-lite"/>
    </source>
</evidence>
<keyword evidence="4" id="KW-1185">Reference proteome</keyword>
<feature type="region of interest" description="Disordered" evidence="1">
    <location>
        <begin position="535"/>
        <end position="606"/>
    </location>
</feature>
<evidence type="ECO:0000313" key="4">
    <source>
        <dbReference type="Proteomes" id="UP001501020"/>
    </source>
</evidence>
<proteinExistence type="predicted"/>
<feature type="domain" description="MobA/VirD2-like nuclease" evidence="2">
    <location>
        <begin position="72"/>
        <end position="166"/>
    </location>
</feature>
<dbReference type="Proteomes" id="UP001501020">
    <property type="component" value="Unassembled WGS sequence"/>
</dbReference>
<dbReference type="RefSeq" id="WP_344263298.1">
    <property type="nucleotide sequence ID" value="NZ_BAAAMR010000010.1"/>
</dbReference>
<comment type="caution">
    <text evidence="3">The sequence shown here is derived from an EMBL/GenBank/DDBJ whole genome shotgun (WGS) entry which is preliminary data.</text>
</comment>
<accession>A0ABN2YHA8</accession>
<feature type="compositionally biased region" description="Low complexity" evidence="1">
    <location>
        <begin position="596"/>
        <end position="606"/>
    </location>
</feature>
<dbReference type="InterPro" id="IPR005094">
    <property type="entry name" value="Endonuclease_MobA/VirD2"/>
</dbReference>